<accession>A0ABU6RG60</accession>
<name>A0ABU6RG60_9FABA</name>
<evidence type="ECO:0000256" key="1">
    <source>
        <dbReference type="SAM" id="MobiDB-lite"/>
    </source>
</evidence>
<feature type="region of interest" description="Disordered" evidence="1">
    <location>
        <begin position="28"/>
        <end position="62"/>
    </location>
</feature>
<keyword evidence="3" id="KW-1185">Reference proteome</keyword>
<gene>
    <name evidence="2" type="ORF">PIB30_043160</name>
</gene>
<dbReference type="Proteomes" id="UP001341840">
    <property type="component" value="Unassembled WGS sequence"/>
</dbReference>
<comment type="caution">
    <text evidence="2">The sequence shown here is derived from an EMBL/GenBank/DDBJ whole genome shotgun (WGS) entry which is preliminary data.</text>
</comment>
<organism evidence="2 3">
    <name type="scientific">Stylosanthes scabra</name>
    <dbReference type="NCBI Taxonomy" id="79078"/>
    <lineage>
        <taxon>Eukaryota</taxon>
        <taxon>Viridiplantae</taxon>
        <taxon>Streptophyta</taxon>
        <taxon>Embryophyta</taxon>
        <taxon>Tracheophyta</taxon>
        <taxon>Spermatophyta</taxon>
        <taxon>Magnoliopsida</taxon>
        <taxon>eudicotyledons</taxon>
        <taxon>Gunneridae</taxon>
        <taxon>Pentapetalae</taxon>
        <taxon>rosids</taxon>
        <taxon>fabids</taxon>
        <taxon>Fabales</taxon>
        <taxon>Fabaceae</taxon>
        <taxon>Papilionoideae</taxon>
        <taxon>50 kb inversion clade</taxon>
        <taxon>dalbergioids sensu lato</taxon>
        <taxon>Dalbergieae</taxon>
        <taxon>Pterocarpus clade</taxon>
        <taxon>Stylosanthes</taxon>
    </lineage>
</organism>
<reference evidence="2 3" key="1">
    <citation type="journal article" date="2023" name="Plants (Basel)">
        <title>Bridging the Gap: Combining Genomics and Transcriptomics Approaches to Understand Stylosanthes scabra, an Orphan Legume from the Brazilian Caatinga.</title>
        <authorList>
            <person name="Ferreira-Neto J.R.C."/>
            <person name="da Silva M.D."/>
            <person name="Binneck E."/>
            <person name="de Melo N.F."/>
            <person name="da Silva R.H."/>
            <person name="de Melo A.L.T.M."/>
            <person name="Pandolfi V."/>
            <person name="Bustamante F.O."/>
            <person name="Brasileiro-Vidal A.C."/>
            <person name="Benko-Iseppon A.M."/>
        </authorList>
    </citation>
    <scope>NUCLEOTIDE SEQUENCE [LARGE SCALE GENOMIC DNA]</scope>
    <source>
        <tissue evidence="2">Leaves</tissue>
    </source>
</reference>
<protein>
    <submittedName>
        <fullName evidence="2">Uncharacterized protein</fullName>
    </submittedName>
</protein>
<sequence>MVEPTPIATTNTVPATLQPVRALRLRQQPCSPSPTTVFYSPSPTPFSPPSSSPFTSQLNRTNPAPISLYPEYSRLLSSRRNRSFFTPQFRYTAKSIHRYSSPAHHQIGRRPDPKFHPSSRSDLRRLLPSSSCGSPSTSSRSPTPTTALPIHRLPINPKPSYSLGLDL</sequence>
<feature type="region of interest" description="Disordered" evidence="1">
    <location>
        <begin position="96"/>
        <end position="153"/>
    </location>
</feature>
<feature type="compositionally biased region" description="Basic and acidic residues" evidence="1">
    <location>
        <begin position="109"/>
        <end position="125"/>
    </location>
</feature>
<evidence type="ECO:0000313" key="3">
    <source>
        <dbReference type="Proteomes" id="UP001341840"/>
    </source>
</evidence>
<proteinExistence type="predicted"/>
<feature type="compositionally biased region" description="Low complexity" evidence="1">
    <location>
        <begin position="126"/>
        <end position="149"/>
    </location>
</feature>
<feature type="compositionally biased region" description="Pro residues" evidence="1">
    <location>
        <begin position="42"/>
        <end position="51"/>
    </location>
</feature>
<dbReference type="EMBL" id="JASCZI010030458">
    <property type="protein sequence ID" value="MED6122783.1"/>
    <property type="molecule type" value="Genomic_DNA"/>
</dbReference>
<evidence type="ECO:0000313" key="2">
    <source>
        <dbReference type="EMBL" id="MED6122783.1"/>
    </source>
</evidence>